<dbReference type="AlphaFoldDB" id="A0A1H2KER6"/>
<organism evidence="2 3">
    <name type="scientific">Jiangella alkaliphila</name>
    <dbReference type="NCBI Taxonomy" id="419479"/>
    <lineage>
        <taxon>Bacteria</taxon>
        <taxon>Bacillati</taxon>
        <taxon>Actinomycetota</taxon>
        <taxon>Actinomycetes</taxon>
        <taxon>Jiangellales</taxon>
        <taxon>Jiangellaceae</taxon>
        <taxon>Jiangella</taxon>
    </lineage>
</organism>
<feature type="transmembrane region" description="Helical" evidence="1">
    <location>
        <begin position="314"/>
        <end position="338"/>
    </location>
</feature>
<protein>
    <submittedName>
        <fullName evidence="2">Uncharacterized protein</fullName>
    </submittedName>
</protein>
<dbReference type="STRING" id="419479.SAMN04488563_3742"/>
<dbReference type="RefSeq" id="WP_052763097.1">
    <property type="nucleotide sequence ID" value="NZ_LT629791.1"/>
</dbReference>
<feature type="transmembrane region" description="Helical" evidence="1">
    <location>
        <begin position="214"/>
        <end position="246"/>
    </location>
</feature>
<feature type="transmembrane region" description="Helical" evidence="1">
    <location>
        <begin position="285"/>
        <end position="302"/>
    </location>
</feature>
<evidence type="ECO:0000256" key="1">
    <source>
        <dbReference type="SAM" id="Phobius"/>
    </source>
</evidence>
<accession>A0A1H2KER6</accession>
<feature type="transmembrane region" description="Helical" evidence="1">
    <location>
        <begin position="358"/>
        <end position="382"/>
    </location>
</feature>
<evidence type="ECO:0000313" key="3">
    <source>
        <dbReference type="Proteomes" id="UP000182977"/>
    </source>
</evidence>
<sequence length="399" mass="37560">MKRTAVRPRDVGAGLVAAAAALLAMAGVAAAGLVLLGADEAGDLGALTAAVVALAAGGPATLDATAPGDVPIPLSAGVEAMPLGVTLVGATVLGALLARRGRDGLGLRGAAATVAVAAGLVAVAHLASGNVTVRLPDDAATAAGAEAGQVSAADGCPDGGGIPFGGSGSGGTLDVGVSVAGGSAAVAGATGALIVLAMCWPAQRFNGATRDRRAIGWPVAGVVVAALAAAGASGSAAAVGGVVLVLPLAVVGALPIGLGVPLTVQADGVLGCVLDGAEPIAPGGPLMWVSAAALLGLGVIAASRTHRPTSRNRLTVVGGVALVVGAGLATMAVLARVTVDLGVGGLSLLDARLAADPLTALGTGLAAGAAAGVAGIVLVGTFRSLASVSWRPWKDRARP</sequence>
<keyword evidence="1" id="KW-0472">Membrane</keyword>
<feature type="transmembrane region" description="Helical" evidence="1">
    <location>
        <begin position="105"/>
        <end position="127"/>
    </location>
</feature>
<dbReference type="EMBL" id="LT629791">
    <property type="protein sequence ID" value="SDU67093.1"/>
    <property type="molecule type" value="Genomic_DNA"/>
</dbReference>
<keyword evidence="1" id="KW-1133">Transmembrane helix</keyword>
<dbReference type="NCBIfam" id="NF038391">
    <property type="entry name" value="streptophobe"/>
    <property type="match status" value="1"/>
</dbReference>
<name>A0A1H2KER6_9ACTN</name>
<gene>
    <name evidence="2" type="ORF">SAMN04488563_3742</name>
</gene>
<feature type="transmembrane region" description="Helical" evidence="1">
    <location>
        <begin position="80"/>
        <end position="98"/>
    </location>
</feature>
<dbReference type="InterPro" id="IPR047724">
    <property type="entry name" value="Streptophobe"/>
</dbReference>
<keyword evidence="1" id="KW-0812">Transmembrane</keyword>
<feature type="transmembrane region" description="Helical" evidence="1">
    <location>
        <begin position="179"/>
        <end position="202"/>
    </location>
</feature>
<dbReference type="Proteomes" id="UP000182977">
    <property type="component" value="Chromosome I"/>
</dbReference>
<reference evidence="3" key="1">
    <citation type="submission" date="2016-10" db="EMBL/GenBank/DDBJ databases">
        <authorList>
            <person name="Varghese N."/>
            <person name="Submissions S."/>
        </authorList>
    </citation>
    <scope>NUCLEOTIDE SEQUENCE [LARGE SCALE GENOMIC DNA]</scope>
    <source>
        <strain evidence="3">DSM 45079</strain>
    </source>
</reference>
<proteinExistence type="predicted"/>
<evidence type="ECO:0000313" key="2">
    <source>
        <dbReference type="EMBL" id="SDU67093.1"/>
    </source>
</evidence>
<keyword evidence="3" id="KW-1185">Reference proteome</keyword>